<dbReference type="Proteomes" id="UP000037136">
    <property type="component" value="Unassembled WGS sequence"/>
</dbReference>
<dbReference type="STRING" id="268505.A0A2A9PM23"/>
<dbReference type="AlphaFoldDB" id="A0A2A9PM23"/>
<evidence type="ECO:0000256" key="2">
    <source>
        <dbReference type="SAM" id="Phobius"/>
    </source>
</evidence>
<dbReference type="Gene3D" id="3.40.50.1110">
    <property type="entry name" value="SGNH hydrolase"/>
    <property type="match status" value="1"/>
</dbReference>
<comment type="caution">
    <text evidence="3">The sequence shown here is derived from an EMBL/GenBank/DDBJ whole genome shotgun (WGS) entry which is preliminary data.</text>
</comment>
<dbReference type="OrthoDB" id="5278722at2759"/>
<evidence type="ECO:0000313" key="3">
    <source>
        <dbReference type="EMBL" id="PFH62419.1"/>
    </source>
</evidence>
<name>A0A2A9PM23_OPHUN</name>
<reference evidence="3 4" key="1">
    <citation type="journal article" date="2015" name="BMC Genomics">
        <title>Gene expression during zombie ant biting behavior reflects the complexity underlying fungal parasitic behavioral manipulation.</title>
        <authorList>
            <person name="de Bekker C."/>
            <person name="Ohm R.A."/>
            <person name="Loreto R.G."/>
            <person name="Sebastian A."/>
            <person name="Albert I."/>
            <person name="Merrow M."/>
            <person name="Brachmann A."/>
            <person name="Hughes D.P."/>
        </authorList>
    </citation>
    <scope>NUCLEOTIDE SEQUENCE [LARGE SCALE GENOMIC DNA]</scope>
    <source>
        <strain evidence="3 4">SC16a</strain>
    </source>
</reference>
<keyword evidence="4" id="KW-1185">Reference proteome</keyword>
<protein>
    <submittedName>
        <fullName evidence="3">Uncharacterized protein</fullName>
    </submittedName>
</protein>
<evidence type="ECO:0000313" key="4">
    <source>
        <dbReference type="Proteomes" id="UP000037136"/>
    </source>
</evidence>
<organism evidence="3 4">
    <name type="scientific">Ophiocordyceps unilateralis</name>
    <name type="common">Zombie-ant fungus</name>
    <name type="synonym">Torrubia unilateralis</name>
    <dbReference type="NCBI Taxonomy" id="268505"/>
    <lineage>
        <taxon>Eukaryota</taxon>
        <taxon>Fungi</taxon>
        <taxon>Dikarya</taxon>
        <taxon>Ascomycota</taxon>
        <taxon>Pezizomycotina</taxon>
        <taxon>Sordariomycetes</taxon>
        <taxon>Hypocreomycetidae</taxon>
        <taxon>Hypocreales</taxon>
        <taxon>Ophiocordycipitaceae</taxon>
        <taxon>Ophiocordyceps</taxon>
    </lineage>
</organism>
<accession>A0A2A9PM23</accession>
<proteinExistence type="predicted"/>
<sequence>MGSTWASKSVDEPPPIDCPSPRHPGLKALLAFVTQRIRRAGARSLVLFAALFLVVPALVRLTPASWHRHWTWSQATSSNLRIVVFGSQDLLGSASGRPTWTERLCIELGCSSHFSLVPPAGSSHGLTSNGIYADEIHALEERMKKTDLAKSPALNYSFVAEQYPVSAQTPDLEAQLQRFLSRQPAAVAPHSTLWVFTFGTWDIWNLAALPRESSEHAIDALVSHLFSQVEVLYGDSLHRRSIAYSDFWAGVAKSDVERLADPGAQGRVDEREQEGFRIVIPDLLDVTLTPGWQTRPEPPAPHSKAEQMRNAAFLTKRWNSKVGEELGRWVAKGRARPEAMELSDQPEGKYPAAILQTGKGGLMDGPYPRRAGMRSTPAATILDAMTEQEVQRTGLSKEHAAIGMLDVSTPCVEGDETCSTPDAHLFHDAFTVGQRAAEGAVRVTAERISEELILSPRGRAL</sequence>
<dbReference type="InterPro" id="IPR036514">
    <property type="entry name" value="SGNH_hydro_sf"/>
</dbReference>
<feature type="region of interest" description="Disordered" evidence="1">
    <location>
        <begin position="1"/>
        <end position="20"/>
    </location>
</feature>
<keyword evidence="2" id="KW-1133">Transmembrane helix</keyword>
<reference evidence="3 4" key="2">
    <citation type="journal article" date="2017" name="Sci. Rep.">
        <title>Ant-infecting Ophiocordyceps genomes reveal a high diversity of potential behavioral manipulation genes and a possible major role for enterotoxins.</title>
        <authorList>
            <person name="de Bekker C."/>
            <person name="Ohm R.A."/>
            <person name="Evans H.C."/>
            <person name="Brachmann A."/>
            <person name="Hughes D.P."/>
        </authorList>
    </citation>
    <scope>NUCLEOTIDE SEQUENCE [LARGE SCALE GENOMIC DNA]</scope>
    <source>
        <strain evidence="3 4">SC16a</strain>
    </source>
</reference>
<keyword evidence="2" id="KW-0472">Membrane</keyword>
<gene>
    <name evidence="3" type="ORF">XA68_13645</name>
</gene>
<feature type="transmembrane region" description="Helical" evidence="2">
    <location>
        <begin position="45"/>
        <end position="66"/>
    </location>
</feature>
<dbReference type="EMBL" id="LAZP02000029">
    <property type="protein sequence ID" value="PFH62419.1"/>
    <property type="molecule type" value="Genomic_DNA"/>
</dbReference>
<evidence type="ECO:0000256" key="1">
    <source>
        <dbReference type="SAM" id="MobiDB-lite"/>
    </source>
</evidence>
<keyword evidence="2" id="KW-0812">Transmembrane</keyword>